<organism evidence="1 2">
    <name type="scientific">Anaerobranca californiensis DSM 14826</name>
    <dbReference type="NCBI Taxonomy" id="1120989"/>
    <lineage>
        <taxon>Bacteria</taxon>
        <taxon>Bacillati</taxon>
        <taxon>Bacillota</taxon>
        <taxon>Clostridia</taxon>
        <taxon>Eubacteriales</taxon>
        <taxon>Proteinivoracaceae</taxon>
        <taxon>Anaerobranca</taxon>
    </lineage>
</organism>
<sequence length="234" mass="25536">MDFKQNQQNPNPHQGDTRVNIQQLGQLNIPVVDNSIHVMTIIGQVEGHTVLPPQNKTTKYEHIIPQLVAVEQNPNVKGLLVILNTVGGDVEAGLAIAEMIKSLTKPTVSLVLGGGHSIGVPIAVSTNYSFIAETATMTIHPVRLTGLVISVPQTYEYLDKMQDRIVRFVAENSNMTAEKFKELMFRTGELARDIGTVLVGKDAVKHGLIDEVGGLGNSVNKLKELIEKAENHLH</sequence>
<dbReference type="OrthoDB" id="1705851at2"/>
<gene>
    <name evidence="1" type="ORF">SAMN02745227_00074</name>
</gene>
<dbReference type="RefSeq" id="WP_072905247.1">
    <property type="nucleotide sequence ID" value="NZ_FRAI01000005.1"/>
</dbReference>
<keyword evidence="1" id="KW-0378">Hydrolase</keyword>
<protein>
    <submittedName>
        <fullName evidence="1">ATP-dependent protease ClpP, protease subunit</fullName>
    </submittedName>
</protein>
<keyword evidence="1" id="KW-0645">Protease</keyword>
<dbReference type="SUPFAM" id="SSF52096">
    <property type="entry name" value="ClpP/crotonase"/>
    <property type="match status" value="1"/>
</dbReference>
<dbReference type="EMBL" id="FRAI01000005">
    <property type="protein sequence ID" value="SHJ56810.1"/>
    <property type="molecule type" value="Genomic_DNA"/>
</dbReference>
<accession>A0A1M6KCY9</accession>
<dbReference type="Proteomes" id="UP000243547">
    <property type="component" value="Unassembled WGS sequence"/>
</dbReference>
<reference evidence="2" key="1">
    <citation type="submission" date="2016-11" db="EMBL/GenBank/DDBJ databases">
        <authorList>
            <person name="Varghese N."/>
            <person name="Submissions S."/>
        </authorList>
    </citation>
    <scope>NUCLEOTIDE SEQUENCE [LARGE SCALE GENOMIC DNA]</scope>
    <source>
        <strain evidence="2">DSM 14826</strain>
    </source>
</reference>
<dbReference type="Pfam" id="PF00574">
    <property type="entry name" value="CLP_protease"/>
    <property type="match status" value="1"/>
</dbReference>
<dbReference type="GO" id="GO:0006508">
    <property type="term" value="P:proteolysis"/>
    <property type="evidence" value="ECO:0007669"/>
    <property type="project" value="UniProtKB-KW"/>
</dbReference>
<dbReference type="InterPro" id="IPR029045">
    <property type="entry name" value="ClpP/crotonase-like_dom_sf"/>
</dbReference>
<dbReference type="AlphaFoldDB" id="A0A1M6KCY9"/>
<proteinExistence type="predicted"/>
<dbReference type="InterPro" id="IPR023562">
    <property type="entry name" value="ClpP/TepA"/>
</dbReference>
<dbReference type="GO" id="GO:0008233">
    <property type="term" value="F:peptidase activity"/>
    <property type="evidence" value="ECO:0007669"/>
    <property type="project" value="UniProtKB-KW"/>
</dbReference>
<name>A0A1M6KCY9_9FIRM</name>
<evidence type="ECO:0000313" key="2">
    <source>
        <dbReference type="Proteomes" id="UP000243547"/>
    </source>
</evidence>
<evidence type="ECO:0000313" key="1">
    <source>
        <dbReference type="EMBL" id="SHJ56810.1"/>
    </source>
</evidence>
<dbReference type="Gene3D" id="3.90.226.10">
    <property type="entry name" value="2-enoyl-CoA Hydratase, Chain A, domain 1"/>
    <property type="match status" value="1"/>
</dbReference>
<dbReference type="STRING" id="1120989.SAMN02745227_00074"/>
<keyword evidence="2" id="KW-1185">Reference proteome</keyword>